<dbReference type="EMBL" id="CP031320">
    <property type="protein sequence ID" value="AXK36574.1"/>
    <property type="molecule type" value="Genomic_DNA"/>
</dbReference>
<keyword evidence="3" id="KW-1185">Reference proteome</keyword>
<gene>
    <name evidence="2" type="ORF">DVA86_32365</name>
</gene>
<accession>A0A345XY58</accession>
<evidence type="ECO:0000256" key="1">
    <source>
        <dbReference type="SAM" id="MobiDB-lite"/>
    </source>
</evidence>
<reference evidence="2 3" key="1">
    <citation type="submission" date="2018-07" db="EMBL/GenBank/DDBJ databases">
        <title>Draft genome of the type strain Streptomyces armeniacus ATCC 15676.</title>
        <authorList>
            <person name="Labana P."/>
            <person name="Gosse J.T."/>
            <person name="Boddy C.N."/>
        </authorList>
    </citation>
    <scope>NUCLEOTIDE SEQUENCE [LARGE SCALE GENOMIC DNA]</scope>
    <source>
        <strain evidence="2 3">ATCC 15676</strain>
    </source>
</reference>
<evidence type="ECO:0000313" key="3">
    <source>
        <dbReference type="Proteomes" id="UP000254425"/>
    </source>
</evidence>
<proteinExistence type="predicted"/>
<organism evidence="2 3">
    <name type="scientific">Streptomyces armeniacus</name>
    <dbReference type="NCBI Taxonomy" id="83291"/>
    <lineage>
        <taxon>Bacteria</taxon>
        <taxon>Bacillati</taxon>
        <taxon>Actinomycetota</taxon>
        <taxon>Actinomycetes</taxon>
        <taxon>Kitasatosporales</taxon>
        <taxon>Streptomycetaceae</taxon>
        <taxon>Streptomyces</taxon>
    </lineage>
</organism>
<feature type="compositionally biased region" description="Basic and acidic residues" evidence="1">
    <location>
        <begin position="131"/>
        <end position="146"/>
    </location>
</feature>
<dbReference type="KEGG" id="sarm:DVA86_32365"/>
<dbReference type="Proteomes" id="UP000254425">
    <property type="component" value="Chromosome"/>
</dbReference>
<sequence length="146" mass="16332">MAVDHDQDREQQLARERLTRRYGTGKRVPLELLRSYAVLGEAVTVPGRERAAVTAQDVDDALALTGEARSLLDRIELYLIDEARAHGRSWAQIEAACEADQAHQRYEWLRERWPGYVPVQERPLLNSTGTDVERAHGDGAGERGGG</sequence>
<name>A0A345XY58_9ACTN</name>
<evidence type="ECO:0000313" key="2">
    <source>
        <dbReference type="EMBL" id="AXK36574.1"/>
    </source>
</evidence>
<dbReference type="AlphaFoldDB" id="A0A345XY58"/>
<protein>
    <submittedName>
        <fullName evidence="2">Uncharacterized protein</fullName>
    </submittedName>
</protein>
<feature type="region of interest" description="Disordered" evidence="1">
    <location>
        <begin position="124"/>
        <end position="146"/>
    </location>
</feature>